<dbReference type="PANTHER" id="PTHR24107:SF2">
    <property type="entry name" value="NLR FAMILY CARD DOMAIN CONTAINING 3"/>
    <property type="match status" value="1"/>
</dbReference>
<dbReference type="InterPro" id="IPR036770">
    <property type="entry name" value="Ankyrin_rpt-contain_sf"/>
</dbReference>
<dbReference type="InParanoid" id="A0A2R5GWP8"/>
<dbReference type="OrthoDB" id="120976at2759"/>
<dbReference type="InterPro" id="IPR032675">
    <property type="entry name" value="LRR_dom_sf"/>
</dbReference>
<dbReference type="EMBL" id="BEYU01000249">
    <property type="protein sequence ID" value="GBG35005.1"/>
    <property type="molecule type" value="Genomic_DNA"/>
</dbReference>
<dbReference type="SMART" id="SM00368">
    <property type="entry name" value="LRR_RI"/>
    <property type="match status" value="13"/>
</dbReference>
<evidence type="ECO:0000313" key="5">
    <source>
        <dbReference type="EMBL" id="GBG35005.1"/>
    </source>
</evidence>
<name>A0A2R5GWP8_9STRA</name>
<dbReference type="Pfam" id="PF13516">
    <property type="entry name" value="LRR_6"/>
    <property type="match status" value="13"/>
</dbReference>
<evidence type="ECO:0000256" key="1">
    <source>
        <dbReference type="ARBA" id="ARBA00004245"/>
    </source>
</evidence>
<comment type="subcellular location">
    <subcellularLocation>
        <location evidence="1">Cytoplasm</location>
        <location evidence="1">Cytoskeleton</location>
    </subcellularLocation>
</comment>
<dbReference type="SUPFAM" id="SSF52047">
    <property type="entry name" value="RNI-like"/>
    <property type="match status" value="2"/>
</dbReference>
<feature type="compositionally biased region" description="Basic and acidic residues" evidence="4">
    <location>
        <begin position="26"/>
        <end position="36"/>
    </location>
</feature>
<feature type="non-terminal residue" evidence="5">
    <location>
        <position position="856"/>
    </location>
</feature>
<proteinExistence type="predicted"/>
<dbReference type="Gene3D" id="1.25.40.20">
    <property type="entry name" value="Ankyrin repeat-containing domain"/>
    <property type="match status" value="1"/>
</dbReference>
<keyword evidence="2" id="KW-0963">Cytoplasm</keyword>
<sequence length="856" mass="92654">MTPVYYSKQLQQVGGAVRRWGQKPKKQQELTKSHARPLTRDATECNPWRDFVHFGVPYYDERSLGWNKIGDEGATALANAFANNESLQTLDLYRNNIGDEGATSLANALANNKSLQTLDLKDNDIGAEGATALANALANNESLQSLDLQDNKIGAEAATALANALANNGSLHTLDLGDNRISHEGATALAIALVKNVSLQTLDLGGSIIHAEGATALANALANNGSLHTLGLSSNNIGTEGATALANALVKNESLHTLDLNSNEIATEGATALANALVKNESLHTLDLQENNIGAKGATALANTLVKNDSLQTLSLECNSIGDEGATALANALANNGSLHTLRLQDNDIGEKGATALANALANNESLQTLELQENDIGDKGATALANALANDESLQTLSLLSNHIGAEGAAALANALANNESLQLLDQTPLMQVCKNGVISEAETLVVNGTRIDARDTLGRTALYHVCEAEDEINAILLAKLLFKHSATQLQTNALRDMVVKLYEQGMHTLKKIRSLTSAQLEKLGIESLQDRRALLQVFVGPGQTSKLEILAAELSNARAKRSEEKAELQHPMLRDFFAEQLSRENPIAVVADFDSQQAAVSEKEQALTALQEAVKTDPEKIPERNQMRRVFITCIRDSLAKTSEIKLRELEDDANDVADTSRKLWREILGEATNIDDAAELVTFGQVQEAIRTMMEAIKAWEARHDTTAARERTTAALNALEESTRRLGIQPTFFMTLTHPERSQELVLELQDVHQEFVAELSALSKSNPMADAPLDKVRRALACMFSFYTRTVSSEVSRIKDLGHMLSRLTSGLTEPNTEDAEFLLKSLRNKTRKLKRLAFELDDAREDARGG</sequence>
<evidence type="ECO:0000256" key="3">
    <source>
        <dbReference type="ARBA" id="ARBA00023212"/>
    </source>
</evidence>
<dbReference type="PANTHER" id="PTHR24107">
    <property type="entry name" value="YNEIN REGULATORY COMPLEX SUBUNIT 5"/>
    <property type="match status" value="1"/>
</dbReference>
<dbReference type="InterPro" id="IPR001611">
    <property type="entry name" value="Leu-rich_rpt"/>
</dbReference>
<accession>A0A2R5GWP8</accession>
<gene>
    <name evidence="5" type="ORF">FCC1311_112272</name>
</gene>
<comment type="caution">
    <text evidence="5">The sequence shown here is derived from an EMBL/GenBank/DDBJ whole genome shotgun (WGS) entry which is preliminary data.</text>
</comment>
<dbReference type="SUPFAM" id="SSF48403">
    <property type="entry name" value="Ankyrin repeat"/>
    <property type="match status" value="1"/>
</dbReference>
<evidence type="ECO:0000256" key="4">
    <source>
        <dbReference type="SAM" id="MobiDB-lite"/>
    </source>
</evidence>
<evidence type="ECO:0000256" key="2">
    <source>
        <dbReference type="ARBA" id="ARBA00022490"/>
    </source>
</evidence>
<feature type="region of interest" description="Disordered" evidence="4">
    <location>
        <begin position="16"/>
        <end position="36"/>
    </location>
</feature>
<dbReference type="AlphaFoldDB" id="A0A2R5GWP8"/>
<keyword evidence="6" id="KW-1185">Reference proteome</keyword>
<reference evidence="5 6" key="1">
    <citation type="submission" date="2017-12" db="EMBL/GenBank/DDBJ databases">
        <title>Sequencing, de novo assembly and annotation of complete genome of a new Thraustochytrid species, strain FCC1311.</title>
        <authorList>
            <person name="Sedici K."/>
            <person name="Godart F."/>
            <person name="Aiese Cigliano R."/>
            <person name="Sanseverino W."/>
            <person name="Barakat M."/>
            <person name="Ortet P."/>
            <person name="Marechal E."/>
            <person name="Cagnac O."/>
            <person name="Amato A."/>
        </authorList>
    </citation>
    <scope>NUCLEOTIDE SEQUENCE [LARGE SCALE GENOMIC DNA]</scope>
</reference>
<dbReference type="Gene3D" id="3.80.10.10">
    <property type="entry name" value="Ribonuclease Inhibitor"/>
    <property type="match status" value="3"/>
</dbReference>
<dbReference type="GO" id="GO:0005856">
    <property type="term" value="C:cytoskeleton"/>
    <property type="evidence" value="ECO:0007669"/>
    <property type="project" value="UniProtKB-SubCell"/>
</dbReference>
<dbReference type="InterPro" id="IPR052410">
    <property type="entry name" value="DRC5"/>
</dbReference>
<protein>
    <submittedName>
        <fullName evidence="5">NACHT, LRR and PYD domains-containing protein 1</fullName>
    </submittedName>
</protein>
<dbReference type="Proteomes" id="UP000241890">
    <property type="component" value="Unassembled WGS sequence"/>
</dbReference>
<evidence type="ECO:0000313" key="6">
    <source>
        <dbReference type="Proteomes" id="UP000241890"/>
    </source>
</evidence>
<keyword evidence="3" id="KW-0206">Cytoskeleton</keyword>
<organism evidence="5 6">
    <name type="scientific">Hondaea fermentalgiana</name>
    <dbReference type="NCBI Taxonomy" id="2315210"/>
    <lineage>
        <taxon>Eukaryota</taxon>
        <taxon>Sar</taxon>
        <taxon>Stramenopiles</taxon>
        <taxon>Bigyra</taxon>
        <taxon>Labyrinthulomycetes</taxon>
        <taxon>Thraustochytrida</taxon>
        <taxon>Thraustochytriidae</taxon>
        <taxon>Hondaea</taxon>
    </lineage>
</organism>